<dbReference type="EMBL" id="SDKM01000062">
    <property type="protein sequence ID" value="RYP81650.1"/>
    <property type="molecule type" value="Genomic_DNA"/>
</dbReference>
<organism evidence="2 3">
    <name type="scientific">Nocardioides guangzhouensis</name>
    <dbReference type="NCBI Taxonomy" id="2497878"/>
    <lineage>
        <taxon>Bacteria</taxon>
        <taxon>Bacillati</taxon>
        <taxon>Actinomycetota</taxon>
        <taxon>Actinomycetes</taxon>
        <taxon>Propionibacteriales</taxon>
        <taxon>Nocardioidaceae</taxon>
        <taxon>Nocardioides</taxon>
    </lineage>
</organism>
<accession>A0A4Q4Z202</accession>
<feature type="domain" description="DUF559" evidence="1">
    <location>
        <begin position="226"/>
        <end position="281"/>
    </location>
</feature>
<dbReference type="SUPFAM" id="SSF52980">
    <property type="entry name" value="Restriction endonuclease-like"/>
    <property type="match status" value="1"/>
</dbReference>
<evidence type="ECO:0000259" key="1">
    <source>
        <dbReference type="Pfam" id="PF04480"/>
    </source>
</evidence>
<keyword evidence="3" id="KW-1185">Reference proteome</keyword>
<proteinExistence type="predicted"/>
<reference evidence="2 3" key="1">
    <citation type="submission" date="2019-01" db="EMBL/GenBank/DDBJ databases">
        <title>Nocardioides guangzhouensis sp. nov., an actinobacterium isolated from soil.</title>
        <authorList>
            <person name="Fu Y."/>
            <person name="Cai Y."/>
            <person name="Lin Z."/>
            <person name="Chen P."/>
        </authorList>
    </citation>
    <scope>NUCLEOTIDE SEQUENCE [LARGE SCALE GENOMIC DNA]</scope>
    <source>
        <strain evidence="2 3">130</strain>
    </source>
</reference>
<sequence length="302" mass="33800">MTFQVFGDLPFTTAMARAAGIDGARLSRAVAEQELARLLLGVYIRNDVERTPQLLARAASLVVGAGSVICDRTAAWIHGVECFDFQELDGVPPVESYVLRGRRATDRPQCGGGTRDLQPRDWMDIGGVRVTTPVRTALDLGCKLPRRKALAAMDALMRIHGFTRAELVAELPRYFRRRGSVQLRQLVPLVDGRSESTGESWSRLEISDRSLPAPVPQHWVHVAGVPTYRLDLAYAHARIAIEYDGEEFHTLPEDREADERRRAWLREHGWIVIVLTKDSFTEDAIIGWIGELRRALAVRQAA</sequence>
<evidence type="ECO:0000313" key="2">
    <source>
        <dbReference type="EMBL" id="RYP81650.1"/>
    </source>
</evidence>
<name>A0A4Q4Z202_9ACTN</name>
<comment type="caution">
    <text evidence="2">The sequence shown here is derived from an EMBL/GenBank/DDBJ whole genome shotgun (WGS) entry which is preliminary data.</text>
</comment>
<dbReference type="Gene3D" id="3.40.960.10">
    <property type="entry name" value="VSR Endonuclease"/>
    <property type="match status" value="1"/>
</dbReference>
<evidence type="ECO:0000313" key="3">
    <source>
        <dbReference type="Proteomes" id="UP000295198"/>
    </source>
</evidence>
<dbReference type="InterPro" id="IPR007569">
    <property type="entry name" value="DUF559"/>
</dbReference>
<dbReference type="InterPro" id="IPR011335">
    <property type="entry name" value="Restrct_endonuc-II-like"/>
</dbReference>
<dbReference type="OrthoDB" id="5517693at2"/>
<dbReference type="RefSeq" id="WP_134720867.1">
    <property type="nucleotide sequence ID" value="NZ_SDKM01000062.1"/>
</dbReference>
<protein>
    <recommendedName>
        <fullName evidence="1">DUF559 domain-containing protein</fullName>
    </recommendedName>
</protein>
<dbReference type="Pfam" id="PF04480">
    <property type="entry name" value="DUF559"/>
    <property type="match status" value="1"/>
</dbReference>
<dbReference type="Proteomes" id="UP000295198">
    <property type="component" value="Unassembled WGS sequence"/>
</dbReference>
<gene>
    <name evidence="2" type="ORF">EKO23_23235</name>
</gene>
<dbReference type="AlphaFoldDB" id="A0A4Q4Z202"/>